<accession>A0ABQ4R868</accession>
<comment type="subunit">
    <text evidence="8">Monomer.</text>
</comment>
<dbReference type="PANTHER" id="PTHR11118:SF1">
    <property type="entry name" value="RNA-SPLICING LIGASE RTCB HOMOLOG"/>
    <property type="match status" value="1"/>
</dbReference>
<dbReference type="InterPro" id="IPR036025">
    <property type="entry name" value="RtcB-like_sf"/>
</dbReference>
<keyword evidence="6 8" id="KW-0464">Manganese</keyword>
<comment type="similarity">
    <text evidence="8">Belongs to the RtcB family.</text>
</comment>
<protein>
    <recommendedName>
        <fullName evidence="8">tRNA-splicing ligase RtcB</fullName>
        <ecNumber evidence="8">6.5.1.-</ecNumber>
    </recommendedName>
</protein>
<evidence type="ECO:0000256" key="7">
    <source>
        <dbReference type="ARBA" id="ARBA00047746"/>
    </source>
</evidence>
<dbReference type="Gene3D" id="3.90.1860.10">
    <property type="entry name" value="tRNA-splicing ligase RtcB"/>
    <property type="match status" value="1"/>
</dbReference>
<dbReference type="NCBIfam" id="NF007153">
    <property type="entry name" value="PRK09588.1"/>
    <property type="match status" value="1"/>
</dbReference>
<comment type="caution">
    <text evidence="10">The sequence shown here is derived from an EMBL/GenBank/DDBJ whole genome shotgun (WGS) entry which is preliminary data.</text>
</comment>
<comment type="catalytic activity">
    <reaction evidence="7">
        <text>a 3'-end 3'-phospho-ribonucleotide-RNA + a 5'-end dephospho-ribonucleoside-RNA + GTP = a ribonucleotidyl-ribonucleotide-RNA + GMP + diphosphate</text>
        <dbReference type="Rhea" id="RHEA:68076"/>
        <dbReference type="Rhea" id="RHEA-COMP:10463"/>
        <dbReference type="Rhea" id="RHEA-COMP:13936"/>
        <dbReference type="Rhea" id="RHEA-COMP:17355"/>
        <dbReference type="ChEBI" id="CHEBI:33019"/>
        <dbReference type="ChEBI" id="CHEBI:37565"/>
        <dbReference type="ChEBI" id="CHEBI:58115"/>
        <dbReference type="ChEBI" id="CHEBI:83062"/>
        <dbReference type="ChEBI" id="CHEBI:138284"/>
        <dbReference type="ChEBI" id="CHEBI:173118"/>
        <dbReference type="EC" id="6.5.1.8"/>
    </reaction>
</comment>
<keyword evidence="2 8" id="KW-0479">Metal-binding</keyword>
<keyword evidence="4" id="KW-0692">RNA repair</keyword>
<evidence type="ECO:0000256" key="6">
    <source>
        <dbReference type="ARBA" id="ARBA00023211"/>
    </source>
</evidence>
<evidence type="ECO:0000256" key="8">
    <source>
        <dbReference type="RuleBase" id="RU371113"/>
    </source>
</evidence>
<dbReference type="RefSeq" id="WP_128563921.1">
    <property type="nucleotide sequence ID" value="NZ_BPQH01000025.1"/>
</dbReference>
<evidence type="ECO:0000256" key="2">
    <source>
        <dbReference type="ARBA" id="ARBA00022723"/>
    </source>
</evidence>
<reference evidence="10" key="2">
    <citation type="submission" date="2021-08" db="EMBL/GenBank/DDBJ databases">
        <authorList>
            <person name="Tani A."/>
            <person name="Ola A."/>
            <person name="Ogura Y."/>
            <person name="Katsura K."/>
            <person name="Hayashi T."/>
        </authorList>
    </citation>
    <scope>NUCLEOTIDE SEQUENCE</scope>
    <source>
        <strain evidence="10">KCTC 52305</strain>
    </source>
</reference>
<keyword evidence="1 8" id="KW-0436">Ligase</keyword>
<keyword evidence="5" id="KW-0342">GTP-binding</keyword>
<sequence>MANPIITTRAPGVRVVASASTWIEGEALRQLDAAGALPGMREAVGMPDLHPGKNGPVGAAFLSEGLIRPALVGSDIGCGMALWQTGLSLRRADPGKVAARLDGLDGPWDGDSAGWLAARGLAATAHDASLGTVGHGNHFLEVQAVAEIRDPEAALRIGLDPGRALLLVHTGSRGLGEAVLRAHAERHGATPLRAETPEGAAYLAAHDGAVAWARANRDLVARRALEALNAQGRRLLDVCHNAVTPVEAGGCRCLLHRKGAAPSDRGPVVVPGSRGDVSVLVEPVPDRADAPWSLAHGAGRKLARHEAKAKLKGRLRREDLARNPFGGVVVCGDEHLLWEEAPGAYKPAASVVGDLEAAGLVRVVAVLHPLVTFKCSLDPDGEARADKRRRMRDRETARSAKYGER</sequence>
<proteinExistence type="inferred from homology"/>
<evidence type="ECO:0000256" key="3">
    <source>
        <dbReference type="ARBA" id="ARBA00022741"/>
    </source>
</evidence>
<keyword evidence="3" id="KW-0547">Nucleotide-binding</keyword>
<dbReference type="InterPro" id="IPR017510">
    <property type="entry name" value="RtcB2"/>
</dbReference>
<evidence type="ECO:0000313" key="10">
    <source>
        <dbReference type="EMBL" id="GJD53095.1"/>
    </source>
</evidence>
<keyword evidence="11" id="KW-1185">Reference proteome</keyword>
<dbReference type="EC" id="6.5.1.-" evidence="8"/>
<gene>
    <name evidence="8 10" type="primary">rtcB</name>
    <name evidence="10" type="ORF">OPKNFCMD_5866</name>
</gene>
<comment type="cofactor">
    <cofactor evidence="8">
        <name>Mn(2+)</name>
        <dbReference type="ChEBI" id="CHEBI:29035"/>
    </cofactor>
    <text evidence="8">Binds 2 manganese ions per subunit.</text>
</comment>
<dbReference type="Pfam" id="PF01139">
    <property type="entry name" value="RtcB"/>
    <property type="match status" value="2"/>
</dbReference>
<dbReference type="Proteomes" id="UP001055167">
    <property type="component" value="Unassembled WGS sequence"/>
</dbReference>
<dbReference type="SUPFAM" id="SSF103365">
    <property type="entry name" value="Hypothetical protein PH1602"/>
    <property type="match status" value="1"/>
</dbReference>
<feature type="region of interest" description="Disordered" evidence="9">
    <location>
        <begin position="380"/>
        <end position="405"/>
    </location>
</feature>
<dbReference type="GO" id="GO:0016874">
    <property type="term" value="F:ligase activity"/>
    <property type="evidence" value="ECO:0007669"/>
    <property type="project" value="UniProtKB-KW"/>
</dbReference>
<dbReference type="InterPro" id="IPR001233">
    <property type="entry name" value="RtcB"/>
</dbReference>
<name>A0ABQ4R868_9HYPH</name>
<evidence type="ECO:0000256" key="5">
    <source>
        <dbReference type="ARBA" id="ARBA00023134"/>
    </source>
</evidence>
<feature type="compositionally biased region" description="Basic and acidic residues" evidence="9">
    <location>
        <begin position="392"/>
        <end position="405"/>
    </location>
</feature>
<evidence type="ECO:0000313" key="11">
    <source>
        <dbReference type="Proteomes" id="UP001055167"/>
    </source>
</evidence>
<reference evidence="10" key="1">
    <citation type="journal article" date="2021" name="Front. Microbiol.">
        <title>Comprehensive Comparative Genomics and Phenotyping of Methylobacterium Species.</title>
        <authorList>
            <person name="Alessa O."/>
            <person name="Ogura Y."/>
            <person name="Fujitani Y."/>
            <person name="Takami H."/>
            <person name="Hayashi T."/>
            <person name="Sahin N."/>
            <person name="Tani A."/>
        </authorList>
    </citation>
    <scope>NUCLEOTIDE SEQUENCE</scope>
    <source>
        <strain evidence="10">KCTC 52305</strain>
    </source>
</reference>
<evidence type="ECO:0000256" key="9">
    <source>
        <dbReference type="SAM" id="MobiDB-lite"/>
    </source>
</evidence>
<evidence type="ECO:0000256" key="4">
    <source>
        <dbReference type="ARBA" id="ARBA00022800"/>
    </source>
</evidence>
<dbReference type="PANTHER" id="PTHR11118">
    <property type="entry name" value="RNA-SPLICING LIGASE RTCB HOMOLOG"/>
    <property type="match status" value="1"/>
</dbReference>
<evidence type="ECO:0000256" key="1">
    <source>
        <dbReference type="ARBA" id="ARBA00022598"/>
    </source>
</evidence>
<dbReference type="NCBIfam" id="TIGR03073">
    <property type="entry name" value="release_rtcB"/>
    <property type="match status" value="1"/>
</dbReference>
<organism evidence="10 11">
    <name type="scientific">Methylobacterium crusticola</name>
    <dbReference type="NCBI Taxonomy" id="1697972"/>
    <lineage>
        <taxon>Bacteria</taxon>
        <taxon>Pseudomonadati</taxon>
        <taxon>Pseudomonadota</taxon>
        <taxon>Alphaproteobacteria</taxon>
        <taxon>Hyphomicrobiales</taxon>
        <taxon>Methylobacteriaceae</taxon>
        <taxon>Methylobacterium</taxon>
    </lineage>
</organism>
<dbReference type="EMBL" id="BPQH01000025">
    <property type="protein sequence ID" value="GJD53095.1"/>
    <property type="molecule type" value="Genomic_DNA"/>
</dbReference>